<evidence type="ECO:0000313" key="8">
    <source>
        <dbReference type="EMBL" id="OQP64133.1"/>
    </source>
</evidence>
<comment type="similarity">
    <text evidence="2">Belongs to the DoxX family.</text>
</comment>
<dbReference type="Proteomes" id="UP000192796">
    <property type="component" value="Unassembled WGS sequence"/>
</dbReference>
<keyword evidence="9" id="KW-1185">Reference proteome</keyword>
<protein>
    <recommendedName>
        <fullName evidence="10">DoxX family protein</fullName>
    </recommendedName>
</protein>
<dbReference type="OrthoDB" id="346004at2"/>
<dbReference type="GO" id="GO:0005886">
    <property type="term" value="C:plasma membrane"/>
    <property type="evidence" value="ECO:0007669"/>
    <property type="project" value="UniProtKB-SubCell"/>
</dbReference>
<feature type="transmembrane region" description="Helical" evidence="7">
    <location>
        <begin position="117"/>
        <end position="139"/>
    </location>
</feature>
<dbReference type="Pfam" id="PF07681">
    <property type="entry name" value="DoxX"/>
    <property type="match status" value="1"/>
</dbReference>
<keyword evidence="6 7" id="KW-0472">Membrane</keyword>
<feature type="transmembrane region" description="Helical" evidence="7">
    <location>
        <begin position="56"/>
        <end position="78"/>
    </location>
</feature>
<dbReference type="PANTHER" id="PTHR33452:SF1">
    <property type="entry name" value="INNER MEMBRANE PROTEIN YPHA-RELATED"/>
    <property type="match status" value="1"/>
</dbReference>
<evidence type="ECO:0000256" key="1">
    <source>
        <dbReference type="ARBA" id="ARBA00004651"/>
    </source>
</evidence>
<keyword evidence="5 7" id="KW-1133">Transmembrane helix</keyword>
<evidence type="ECO:0000256" key="4">
    <source>
        <dbReference type="ARBA" id="ARBA00022692"/>
    </source>
</evidence>
<keyword evidence="4 7" id="KW-0812">Transmembrane</keyword>
<dbReference type="InterPro" id="IPR032808">
    <property type="entry name" value="DoxX"/>
</dbReference>
<accession>A0A1V9G0K5</accession>
<evidence type="ECO:0008006" key="10">
    <source>
        <dbReference type="Google" id="ProtNLM"/>
    </source>
</evidence>
<gene>
    <name evidence="8" type="ORF">A3860_22265</name>
</gene>
<comment type="caution">
    <text evidence="8">The sequence shown here is derived from an EMBL/GenBank/DDBJ whole genome shotgun (WGS) entry which is preliminary data.</text>
</comment>
<reference evidence="8 9" key="1">
    <citation type="submission" date="2016-03" db="EMBL/GenBank/DDBJ databases">
        <title>Niastella vici sp. nov., isolated from farmland soil.</title>
        <authorList>
            <person name="Chen L."/>
            <person name="Wang D."/>
            <person name="Yang S."/>
            <person name="Wang G."/>
        </authorList>
    </citation>
    <scope>NUCLEOTIDE SEQUENCE [LARGE SCALE GENOMIC DNA]</scope>
    <source>
        <strain evidence="8 9">DJ57</strain>
    </source>
</reference>
<evidence type="ECO:0000313" key="9">
    <source>
        <dbReference type="Proteomes" id="UP000192796"/>
    </source>
</evidence>
<dbReference type="STRING" id="1703345.A3860_22265"/>
<evidence type="ECO:0000256" key="6">
    <source>
        <dbReference type="ARBA" id="ARBA00023136"/>
    </source>
</evidence>
<evidence type="ECO:0000256" key="3">
    <source>
        <dbReference type="ARBA" id="ARBA00022475"/>
    </source>
</evidence>
<sequence>MKKLLFSTNQSLAPLLLRFFLAFVLFPHGAQKLLGWFGGFGFSGTMTYFTETVKLPWLIGLLVILIEFFGPIALLLGFAVRLWSIAIAIVMTGVILTHFTGYFFMNWFGNQKTEGMEFFLLAIGMAAALIYSGAGRLSIDAGIKQ</sequence>
<feature type="transmembrane region" description="Helical" evidence="7">
    <location>
        <begin position="85"/>
        <end position="105"/>
    </location>
</feature>
<dbReference type="PANTHER" id="PTHR33452">
    <property type="entry name" value="OXIDOREDUCTASE CATD-RELATED"/>
    <property type="match status" value="1"/>
</dbReference>
<organism evidence="8 9">
    <name type="scientific">Niastella vici</name>
    <dbReference type="NCBI Taxonomy" id="1703345"/>
    <lineage>
        <taxon>Bacteria</taxon>
        <taxon>Pseudomonadati</taxon>
        <taxon>Bacteroidota</taxon>
        <taxon>Chitinophagia</taxon>
        <taxon>Chitinophagales</taxon>
        <taxon>Chitinophagaceae</taxon>
        <taxon>Niastella</taxon>
    </lineage>
</organism>
<dbReference type="AlphaFoldDB" id="A0A1V9G0K5"/>
<keyword evidence="3" id="KW-1003">Cell membrane</keyword>
<evidence type="ECO:0000256" key="5">
    <source>
        <dbReference type="ARBA" id="ARBA00022989"/>
    </source>
</evidence>
<comment type="subcellular location">
    <subcellularLocation>
        <location evidence="1">Cell membrane</location>
        <topology evidence="1">Multi-pass membrane protein</topology>
    </subcellularLocation>
</comment>
<dbReference type="EMBL" id="LVYD01000043">
    <property type="protein sequence ID" value="OQP64133.1"/>
    <property type="molecule type" value="Genomic_DNA"/>
</dbReference>
<evidence type="ECO:0000256" key="2">
    <source>
        <dbReference type="ARBA" id="ARBA00006679"/>
    </source>
</evidence>
<dbReference type="RefSeq" id="WP_081147313.1">
    <property type="nucleotide sequence ID" value="NZ_LVYD01000043.1"/>
</dbReference>
<proteinExistence type="inferred from homology"/>
<name>A0A1V9G0K5_9BACT</name>
<dbReference type="InterPro" id="IPR051907">
    <property type="entry name" value="DoxX-like_oxidoreductase"/>
</dbReference>
<evidence type="ECO:0000256" key="7">
    <source>
        <dbReference type="SAM" id="Phobius"/>
    </source>
</evidence>